<dbReference type="PANTHER" id="PTHR37984">
    <property type="entry name" value="PROTEIN CBG26694"/>
    <property type="match status" value="1"/>
</dbReference>
<evidence type="ECO:0000259" key="2">
    <source>
        <dbReference type="Pfam" id="PF17919"/>
    </source>
</evidence>
<dbReference type="InterPro" id="IPR050951">
    <property type="entry name" value="Retrovirus_Pol_polyprotein"/>
</dbReference>
<evidence type="ECO:0000256" key="1">
    <source>
        <dbReference type="ARBA" id="ARBA00023268"/>
    </source>
</evidence>
<dbReference type="InterPro" id="IPR043502">
    <property type="entry name" value="DNA/RNA_pol_sf"/>
</dbReference>
<evidence type="ECO:0000313" key="3">
    <source>
        <dbReference type="EMBL" id="CAI8586682.1"/>
    </source>
</evidence>
<dbReference type="Proteomes" id="UP001157006">
    <property type="component" value="Chromosome 1L"/>
</dbReference>
<organism evidence="3 4">
    <name type="scientific">Vicia faba</name>
    <name type="common">Broad bean</name>
    <name type="synonym">Faba vulgaris</name>
    <dbReference type="NCBI Taxonomy" id="3906"/>
    <lineage>
        <taxon>Eukaryota</taxon>
        <taxon>Viridiplantae</taxon>
        <taxon>Streptophyta</taxon>
        <taxon>Embryophyta</taxon>
        <taxon>Tracheophyta</taxon>
        <taxon>Spermatophyta</taxon>
        <taxon>Magnoliopsida</taxon>
        <taxon>eudicotyledons</taxon>
        <taxon>Gunneridae</taxon>
        <taxon>Pentapetalae</taxon>
        <taxon>rosids</taxon>
        <taxon>fabids</taxon>
        <taxon>Fabales</taxon>
        <taxon>Fabaceae</taxon>
        <taxon>Papilionoideae</taxon>
        <taxon>50 kb inversion clade</taxon>
        <taxon>NPAAA clade</taxon>
        <taxon>Hologalegina</taxon>
        <taxon>IRL clade</taxon>
        <taxon>Fabeae</taxon>
        <taxon>Vicia</taxon>
    </lineage>
</organism>
<dbReference type="PANTHER" id="PTHR37984:SF5">
    <property type="entry name" value="PROTEIN NYNRIN-LIKE"/>
    <property type="match status" value="1"/>
</dbReference>
<feature type="domain" description="Reverse transcriptase/retrotransposon-derived protein RNase H-like" evidence="2">
    <location>
        <begin position="9"/>
        <end position="106"/>
    </location>
</feature>
<keyword evidence="1" id="KW-0511">Multifunctional enzyme</keyword>
<dbReference type="EMBL" id="OX451736">
    <property type="protein sequence ID" value="CAI8586682.1"/>
    <property type="molecule type" value="Genomic_DNA"/>
</dbReference>
<dbReference type="AlphaFoldDB" id="A0AAV0YRM1"/>
<dbReference type="InterPro" id="IPR041577">
    <property type="entry name" value="RT_RNaseH_2"/>
</dbReference>
<keyword evidence="4" id="KW-1185">Reference proteome</keyword>
<name>A0AAV0YRM1_VICFA</name>
<reference evidence="3 4" key="1">
    <citation type="submission" date="2023-01" db="EMBL/GenBank/DDBJ databases">
        <authorList>
            <person name="Kreplak J."/>
        </authorList>
    </citation>
    <scope>NUCLEOTIDE SEQUENCE [LARGE SCALE GENOMIC DNA]</scope>
</reference>
<accession>A0AAV0YRM1</accession>
<proteinExistence type="predicted"/>
<evidence type="ECO:0000313" key="4">
    <source>
        <dbReference type="Proteomes" id="UP001157006"/>
    </source>
</evidence>
<dbReference type="GO" id="GO:0003824">
    <property type="term" value="F:catalytic activity"/>
    <property type="evidence" value="ECO:0007669"/>
    <property type="project" value="UniProtKB-KW"/>
</dbReference>
<sequence>MLKKNPPPWGTKKTEAVRALKKIAQIPPALKIPGDSKRILQRDASDHYWGAVFIEEIDGIKYYCGHASGQFKEAEKHYHTTYKEALAVKMGIQKFDFHLRGHQFEVQMDNSSLPKILEFKNKMPPDPQTLRLKDWFSRYDFIVKHIKGNQNVIPDLLSRPMKPIQIITTKHTFPLILMVKPLPTRASKTKDFPPGITVSSSPSQLKQYARNNLFYYMTKIIRNKLPDHTPYFPETPFLLPILINPNAKFTKNHLWYIWCATALYFMPVLIPTEAMYEYIMDPKNHKSLIWTTLEWYSPLTWWRDQLKPILDEVKERGLASEAISKFKTVFFMHKPYQTDPATKLLGYKNYVHIWETIDDYPPNLKVTRELMEYVNFINLHEPDKMNANSTCIIHQAQYKDREVRESSVQATQQKADSPMEVKFSEGHVEEVHRKISDHAYMMDDVWEKETSRYGDCFSEEYLSD</sequence>
<gene>
    <name evidence="3" type="ORF">VFH_I265360</name>
</gene>
<protein>
    <recommendedName>
        <fullName evidence="2">Reverse transcriptase/retrotransposon-derived protein RNase H-like domain-containing protein</fullName>
    </recommendedName>
</protein>
<dbReference type="CDD" id="cd09274">
    <property type="entry name" value="RNase_HI_RT_Ty3"/>
    <property type="match status" value="1"/>
</dbReference>
<dbReference type="Pfam" id="PF17919">
    <property type="entry name" value="RT_RNaseH_2"/>
    <property type="match status" value="1"/>
</dbReference>
<dbReference type="SUPFAM" id="SSF56672">
    <property type="entry name" value="DNA/RNA polymerases"/>
    <property type="match status" value="1"/>
</dbReference>